<dbReference type="EC" id="3.5.1.28" evidence="2"/>
<sequence length="691" mass="74339">MIKFFTKKSKPTNHNQPYSTNKHKFRLVSCTIALICGLAVISNLVPFHSLVAQAAPADSITDRIYGNTLYDTAIEISKAGWDQAPVAVLATGQNFPDALTGSVLAHKVNGPLLLTESDHLDPAVLSELKRLGTKNVYLLGGTVALSSSIEQTLIDQGITPTRLAGTDQYGTAAAIAGVATPTSDQAFIVNGEHFPDALSISSYAAAHGIPILLTRPDSLPSDTASALAKMGVRQVTLIGGTAVIQKTIEDQLAKLPQPVTVTARYAGYDQYETNSIVLNQLPFDSSKVYVATGENFPDALAGAALAAKTNSPIFLFPSKPLASYTSAYLDQKRSSGTAFTILGGWGVINYKMESILRTGVIQPRISLQFTQGGLSGATGMLSQLQSIPSPATDYADLIGPSWYYLDDAANGNVTGGWDATPGNYTQFTSAVHARDLKVLPVIQSSWASPKTVDTVLSSAATRAALENKIIALIQSTNSDGIVIDFELISDSTGPYLTQFMQELYAKLHPLNKLVIEAVMARTGSESWLTEFNYAALAQNVDYLDVMTYDYSHSTPGPIAPLDWMNKVMEYTKGQGVDMHKVLLGIPYYGNDWWTTGSGSDATYQRKAGGMAELEALAQGPVQRDSSQIPYFNYTDSSGNHTVYYDDAQSWNAKLSLLNQYGLGGIGAWSLNWSLNPASSNAIFPLLKQYLR</sequence>
<dbReference type="PATRIC" id="fig|476652.3.peg.848"/>
<dbReference type="InterPro" id="IPR007253">
    <property type="entry name" value="Cell_wall-bd_2"/>
</dbReference>
<gene>
    <name evidence="2" type="primary">lytC_6</name>
    <name evidence="2" type="ORF">DEAC_c08270</name>
</gene>
<evidence type="ECO:0000313" key="3">
    <source>
        <dbReference type="Proteomes" id="UP000036356"/>
    </source>
</evidence>
<dbReference type="SMART" id="SM00636">
    <property type="entry name" value="Glyco_18"/>
    <property type="match status" value="1"/>
</dbReference>
<feature type="domain" description="GH18" evidence="1">
    <location>
        <begin position="363"/>
        <end position="691"/>
    </location>
</feature>
<dbReference type="AlphaFoldDB" id="A0A0J1FV84"/>
<dbReference type="Pfam" id="PF00704">
    <property type="entry name" value="Glyco_hydro_18"/>
    <property type="match status" value="1"/>
</dbReference>
<dbReference type="STRING" id="476652.DEAC_c08270"/>
<dbReference type="GO" id="GO:0005975">
    <property type="term" value="P:carbohydrate metabolic process"/>
    <property type="evidence" value="ECO:0007669"/>
    <property type="project" value="InterPro"/>
</dbReference>
<evidence type="ECO:0000313" key="2">
    <source>
        <dbReference type="EMBL" id="KLU66893.1"/>
    </source>
</evidence>
<dbReference type="Proteomes" id="UP000036356">
    <property type="component" value="Unassembled WGS sequence"/>
</dbReference>
<protein>
    <submittedName>
        <fullName evidence="2">N-acetylmuramoyl-L-alanine amidase LytC</fullName>
        <ecNumber evidence="2">3.5.1.28</ecNumber>
    </submittedName>
</protein>
<dbReference type="EMBL" id="LDZY01000003">
    <property type="protein sequence ID" value="KLU66893.1"/>
    <property type="molecule type" value="Genomic_DNA"/>
</dbReference>
<dbReference type="PANTHER" id="PTHR30032:SF8">
    <property type="entry name" value="GERMINATION-SPECIFIC N-ACETYLMURAMOYL-L-ALANINE AMIDASE"/>
    <property type="match status" value="1"/>
</dbReference>
<dbReference type="GO" id="GO:0008061">
    <property type="term" value="F:chitin binding"/>
    <property type="evidence" value="ECO:0007669"/>
    <property type="project" value="InterPro"/>
</dbReference>
<dbReference type="Gene3D" id="3.20.20.80">
    <property type="entry name" value="Glycosidases"/>
    <property type="match status" value="1"/>
</dbReference>
<dbReference type="PANTHER" id="PTHR30032">
    <property type="entry name" value="N-ACETYLMURAMOYL-L-ALANINE AMIDASE-RELATED"/>
    <property type="match status" value="1"/>
</dbReference>
<dbReference type="InterPro" id="IPR001223">
    <property type="entry name" value="Glyco_hydro18_cat"/>
</dbReference>
<dbReference type="InterPro" id="IPR011583">
    <property type="entry name" value="Chitinase_II/V-like_cat"/>
</dbReference>
<dbReference type="PROSITE" id="PS51910">
    <property type="entry name" value="GH18_2"/>
    <property type="match status" value="1"/>
</dbReference>
<keyword evidence="3" id="KW-1185">Reference proteome</keyword>
<dbReference type="InterPro" id="IPR017853">
    <property type="entry name" value="GH"/>
</dbReference>
<dbReference type="SUPFAM" id="SSF51445">
    <property type="entry name" value="(Trans)glycosidases"/>
    <property type="match status" value="1"/>
</dbReference>
<dbReference type="Gene3D" id="3.10.50.10">
    <property type="match status" value="1"/>
</dbReference>
<dbReference type="InterPro" id="IPR051922">
    <property type="entry name" value="Bact_Sporulation_Assoc"/>
</dbReference>
<reference evidence="2 3" key="1">
    <citation type="submission" date="2015-06" db="EMBL/GenBank/DDBJ databases">
        <title>Draft genome of the moderately acidophilic sulfate reducer Candidatus Desulfosporosinus acididurans strain M1.</title>
        <authorList>
            <person name="Poehlein A."/>
            <person name="Petzsch P."/>
            <person name="Johnson B.D."/>
            <person name="Schloemann M."/>
            <person name="Daniel R."/>
            <person name="Muehling M."/>
        </authorList>
    </citation>
    <scope>NUCLEOTIDE SEQUENCE [LARGE SCALE GENOMIC DNA]</scope>
    <source>
        <strain evidence="2 3">M1</strain>
    </source>
</reference>
<dbReference type="Pfam" id="PF04122">
    <property type="entry name" value="CW_binding_2"/>
    <property type="match status" value="3"/>
</dbReference>
<dbReference type="Gene3D" id="3.40.50.12090">
    <property type="match status" value="2"/>
</dbReference>
<accession>A0A0J1FV84</accession>
<dbReference type="InterPro" id="IPR029070">
    <property type="entry name" value="Chitinase_insertion_sf"/>
</dbReference>
<evidence type="ECO:0000259" key="1">
    <source>
        <dbReference type="PROSITE" id="PS51910"/>
    </source>
</evidence>
<dbReference type="RefSeq" id="WP_083995889.1">
    <property type="nucleotide sequence ID" value="NZ_LDZY01000003.1"/>
</dbReference>
<name>A0A0J1FV84_9FIRM</name>
<comment type="caution">
    <text evidence="2">The sequence shown here is derived from an EMBL/GenBank/DDBJ whole genome shotgun (WGS) entry which is preliminary data.</text>
</comment>
<organism evidence="2 3">
    <name type="scientific">Desulfosporosinus acididurans</name>
    <dbReference type="NCBI Taxonomy" id="476652"/>
    <lineage>
        <taxon>Bacteria</taxon>
        <taxon>Bacillati</taxon>
        <taxon>Bacillota</taxon>
        <taxon>Clostridia</taxon>
        <taxon>Eubacteriales</taxon>
        <taxon>Desulfitobacteriaceae</taxon>
        <taxon>Desulfosporosinus</taxon>
    </lineage>
</organism>
<dbReference type="GO" id="GO:0008745">
    <property type="term" value="F:N-acetylmuramoyl-L-alanine amidase activity"/>
    <property type="evidence" value="ECO:0007669"/>
    <property type="project" value="UniProtKB-EC"/>
</dbReference>
<keyword evidence="2" id="KW-0378">Hydrolase</keyword>
<proteinExistence type="predicted"/>